<feature type="transmembrane region" description="Helical" evidence="9">
    <location>
        <begin position="44"/>
        <end position="60"/>
    </location>
</feature>
<dbReference type="KEGG" id="hro:HELRODRAFT_73751"/>
<keyword evidence="4 9" id="KW-0812">Transmembrane</keyword>
<keyword evidence="5 9" id="KW-0256">Endoplasmic reticulum</keyword>
<reference evidence="12" key="1">
    <citation type="submission" date="2012-12" db="EMBL/GenBank/DDBJ databases">
        <authorList>
            <person name="Hellsten U."/>
            <person name="Grimwood J."/>
            <person name="Chapman J.A."/>
            <person name="Shapiro H."/>
            <person name="Aerts A."/>
            <person name="Otillar R.P."/>
            <person name="Terry A.Y."/>
            <person name="Boore J.L."/>
            <person name="Simakov O."/>
            <person name="Marletaz F."/>
            <person name="Cho S.-J."/>
            <person name="Edsinger-Gonzales E."/>
            <person name="Havlak P."/>
            <person name="Kuo D.-H."/>
            <person name="Larsson T."/>
            <person name="Lv J."/>
            <person name="Arendt D."/>
            <person name="Savage R."/>
            <person name="Osoegawa K."/>
            <person name="de Jong P."/>
            <person name="Lindberg D.R."/>
            <person name="Seaver E.C."/>
            <person name="Weisblat D.A."/>
            <person name="Putnam N.H."/>
            <person name="Grigoriev I.V."/>
            <person name="Rokhsar D.S."/>
        </authorList>
    </citation>
    <scope>NUCLEOTIDE SEQUENCE</scope>
</reference>
<dbReference type="EnsemblMetazoa" id="HelroT73751">
    <property type="protein sequence ID" value="HelroP73751"/>
    <property type="gene ID" value="HelroG73751"/>
</dbReference>
<organism evidence="11 12">
    <name type="scientific">Helobdella robusta</name>
    <name type="common">Californian leech</name>
    <dbReference type="NCBI Taxonomy" id="6412"/>
    <lineage>
        <taxon>Eukaryota</taxon>
        <taxon>Metazoa</taxon>
        <taxon>Spiralia</taxon>
        <taxon>Lophotrochozoa</taxon>
        <taxon>Annelida</taxon>
        <taxon>Clitellata</taxon>
        <taxon>Hirudinea</taxon>
        <taxon>Rhynchobdellida</taxon>
        <taxon>Glossiphoniidae</taxon>
        <taxon>Helobdella</taxon>
    </lineage>
</organism>
<dbReference type="GO" id="GO:0045047">
    <property type="term" value="P:protein targeting to ER"/>
    <property type="evidence" value="ECO:0000318"/>
    <property type="project" value="GO_Central"/>
</dbReference>
<dbReference type="STRING" id="6412.T1G1I0"/>
<sequence>EEKPVKIDKWDGSALKNALDDHTKKIFKEKFGYVESFRLMDGRLILCTISVVFALFAFAWDYIYPFPKSRDVLIICIYYTYFVMMLVLTIYMTYIEKGCFMLALEKDKTMLDPDNIWKLTSKLKRFDDKYELHISYTNGISKKNKSGHFVKSVCNFFDEEGQLCENSFEKEVLNLHASLSPNKKEN</sequence>
<evidence type="ECO:0000256" key="9">
    <source>
        <dbReference type="RuleBase" id="RU368033"/>
    </source>
</evidence>
<dbReference type="CTD" id="20214928"/>
<evidence type="ECO:0000256" key="3">
    <source>
        <dbReference type="ARBA" id="ARBA00017057"/>
    </source>
</evidence>
<feature type="transmembrane region" description="Helical" evidence="9">
    <location>
        <begin position="72"/>
        <end position="94"/>
    </location>
</feature>
<reference evidence="10 12" key="2">
    <citation type="journal article" date="2013" name="Nature">
        <title>Insights into bilaterian evolution from three spiralian genomes.</title>
        <authorList>
            <person name="Simakov O."/>
            <person name="Marletaz F."/>
            <person name="Cho S.J."/>
            <person name="Edsinger-Gonzales E."/>
            <person name="Havlak P."/>
            <person name="Hellsten U."/>
            <person name="Kuo D.H."/>
            <person name="Larsson T."/>
            <person name="Lv J."/>
            <person name="Arendt D."/>
            <person name="Savage R."/>
            <person name="Osoegawa K."/>
            <person name="de Jong P."/>
            <person name="Grimwood J."/>
            <person name="Chapman J.A."/>
            <person name="Shapiro H."/>
            <person name="Aerts A."/>
            <person name="Otillar R.P."/>
            <person name="Terry A.Y."/>
            <person name="Boore J.L."/>
            <person name="Grigoriev I.V."/>
            <person name="Lindberg D.R."/>
            <person name="Seaver E.C."/>
            <person name="Weisblat D.A."/>
            <person name="Putnam N.H."/>
            <person name="Rokhsar D.S."/>
        </authorList>
    </citation>
    <scope>NUCLEOTIDE SEQUENCE</scope>
</reference>
<dbReference type="GO" id="GO:0008233">
    <property type="term" value="F:peptidase activity"/>
    <property type="evidence" value="ECO:0007669"/>
    <property type="project" value="UniProtKB-UniRule"/>
</dbReference>
<dbReference type="GeneID" id="20214928"/>
<keyword evidence="12" id="KW-1185">Reference proteome</keyword>
<comment type="function">
    <text evidence="8 9">Component of the signal peptidase complex (SPC) which catalyzes the cleavage of N-terminal signal sequences from nascent proteins as they are translocated into the lumen of the endoplasmic reticulum. Enhances the enzymatic activity of SPC and facilitates the interactions between different components of the translocation site.</text>
</comment>
<evidence type="ECO:0000256" key="8">
    <source>
        <dbReference type="ARBA" id="ARBA00045608"/>
    </source>
</evidence>
<accession>T1G1I0</accession>
<evidence type="ECO:0000256" key="1">
    <source>
        <dbReference type="ARBA" id="ARBA00004477"/>
    </source>
</evidence>
<dbReference type="PANTHER" id="PTHR13085:SF0">
    <property type="entry name" value="SIGNAL PEPTIDASE COMPLEX SUBUNIT 2"/>
    <property type="match status" value="1"/>
</dbReference>
<evidence type="ECO:0000313" key="12">
    <source>
        <dbReference type="Proteomes" id="UP000015101"/>
    </source>
</evidence>
<dbReference type="HOGENOM" id="CLU_094622_0_0_1"/>
<evidence type="ECO:0000256" key="5">
    <source>
        <dbReference type="ARBA" id="ARBA00022824"/>
    </source>
</evidence>
<dbReference type="InterPro" id="IPR009582">
    <property type="entry name" value="Spc2/SPCS2"/>
</dbReference>
<evidence type="ECO:0000313" key="11">
    <source>
        <dbReference type="EnsemblMetazoa" id="HelroP73751"/>
    </source>
</evidence>
<dbReference type="Pfam" id="PF06703">
    <property type="entry name" value="SPC25"/>
    <property type="match status" value="1"/>
</dbReference>
<proteinExistence type="inferred from homology"/>
<evidence type="ECO:0000256" key="4">
    <source>
        <dbReference type="ARBA" id="ARBA00022692"/>
    </source>
</evidence>
<dbReference type="EMBL" id="AMQM01002948">
    <property type="status" value="NOT_ANNOTATED_CDS"/>
    <property type="molecule type" value="Genomic_DNA"/>
</dbReference>
<reference evidence="11" key="3">
    <citation type="submission" date="2015-06" db="UniProtKB">
        <authorList>
            <consortium name="EnsemblMetazoa"/>
        </authorList>
    </citation>
    <scope>IDENTIFICATION</scope>
</reference>
<keyword evidence="6 9" id="KW-1133">Transmembrane helix</keyword>
<keyword evidence="7 9" id="KW-0472">Membrane</keyword>
<evidence type="ECO:0000256" key="7">
    <source>
        <dbReference type="ARBA" id="ARBA00023136"/>
    </source>
</evidence>
<dbReference type="OrthoDB" id="29558at2759"/>
<gene>
    <name evidence="11" type="primary">20214928</name>
    <name evidence="10" type="ORF">HELRODRAFT_73751</name>
</gene>
<dbReference type="EMBL" id="KB095959">
    <property type="protein sequence ID" value="ESO09355.1"/>
    <property type="molecule type" value="Genomic_DNA"/>
</dbReference>
<name>T1G1I0_HELRO</name>
<dbReference type="PANTHER" id="PTHR13085">
    <property type="entry name" value="MICROSOMAL SIGNAL PEPTIDASE 25 KDA SUBUNIT"/>
    <property type="match status" value="1"/>
</dbReference>
<dbReference type="OMA" id="INKWDGT"/>
<evidence type="ECO:0000256" key="2">
    <source>
        <dbReference type="ARBA" id="ARBA00007324"/>
    </source>
</evidence>
<dbReference type="GO" id="GO:0006465">
    <property type="term" value="P:signal peptide processing"/>
    <property type="evidence" value="ECO:0000318"/>
    <property type="project" value="GO_Central"/>
</dbReference>
<evidence type="ECO:0000256" key="6">
    <source>
        <dbReference type="ARBA" id="ARBA00022989"/>
    </source>
</evidence>
<dbReference type="FunCoup" id="T1G1I0">
    <property type="interactions" value="1769"/>
</dbReference>
<dbReference type="RefSeq" id="XP_009012448.1">
    <property type="nucleotide sequence ID" value="XM_009014200.1"/>
</dbReference>
<evidence type="ECO:0000313" key="10">
    <source>
        <dbReference type="EMBL" id="ESO09355.1"/>
    </source>
</evidence>
<comment type="similarity">
    <text evidence="2 9">Belongs to the SPCS2 family.</text>
</comment>
<dbReference type="GO" id="GO:0005787">
    <property type="term" value="C:signal peptidase complex"/>
    <property type="evidence" value="ECO:0000318"/>
    <property type="project" value="GO_Central"/>
</dbReference>
<comment type="subcellular location">
    <subcellularLocation>
        <location evidence="1 9">Endoplasmic reticulum membrane</location>
        <topology evidence="1 9">Multi-pass membrane protein</topology>
    </subcellularLocation>
</comment>
<protein>
    <recommendedName>
        <fullName evidence="3 9">Signal peptidase complex subunit 2</fullName>
    </recommendedName>
</protein>
<dbReference type="Proteomes" id="UP000015101">
    <property type="component" value="Unassembled WGS sequence"/>
</dbReference>
<dbReference type="AlphaFoldDB" id="T1G1I0"/>
<dbReference type="InParanoid" id="T1G1I0"/>
<dbReference type="eggNOG" id="KOG4072">
    <property type="taxonomic scope" value="Eukaryota"/>
</dbReference>